<reference evidence="2 3" key="1">
    <citation type="submission" date="2013-05" db="EMBL/GenBank/DDBJ databases">
        <title>Genome Sequence of Streptomyces fradiae.</title>
        <authorList>
            <person name="Kirby R."/>
        </authorList>
    </citation>
    <scope>NUCLEOTIDE SEQUENCE [LARGE SCALE GENOMIC DNA]</scope>
    <source>
        <strain evidence="2 3">ATCC 10745</strain>
    </source>
</reference>
<accession>A0ABQ6Y1M4</accession>
<protein>
    <submittedName>
        <fullName evidence="2">Uncharacterized protein</fullName>
    </submittedName>
</protein>
<proteinExistence type="predicted"/>
<name>A0ABQ6Y1M4_STRFR</name>
<feature type="region of interest" description="Disordered" evidence="1">
    <location>
        <begin position="1"/>
        <end position="109"/>
    </location>
</feature>
<evidence type="ECO:0000313" key="3">
    <source>
        <dbReference type="Proteomes" id="UP000731519"/>
    </source>
</evidence>
<feature type="compositionally biased region" description="Basic and acidic residues" evidence="1">
    <location>
        <begin position="78"/>
        <end position="87"/>
    </location>
</feature>
<feature type="compositionally biased region" description="Basic and acidic residues" evidence="1">
    <location>
        <begin position="17"/>
        <end position="31"/>
    </location>
</feature>
<keyword evidence="3" id="KW-1185">Reference proteome</keyword>
<evidence type="ECO:0000256" key="1">
    <source>
        <dbReference type="SAM" id="MobiDB-lite"/>
    </source>
</evidence>
<dbReference type="Proteomes" id="UP000731519">
    <property type="component" value="Unassembled WGS sequence"/>
</dbReference>
<sequence length="146" mass="15920">MRQAQPDGGGGAVAVGRFDDGHPPARPDEGGARVQQLAEGAVEGARPGEASDEFVEGRQIGDPPRQPVLERGSGLRRRGGDTREGRRSVSRRRDRGIDSGHFRQVRGAHGSRLSGCFPSLNSIANPHVNPHVMLRRYQCIHMYTYT</sequence>
<organism evidence="2 3">
    <name type="scientific">Streptomyces fradiae ATCC 10745 = DSM 40063</name>
    <dbReference type="NCBI Taxonomy" id="1319510"/>
    <lineage>
        <taxon>Bacteria</taxon>
        <taxon>Bacillati</taxon>
        <taxon>Actinomycetota</taxon>
        <taxon>Actinomycetes</taxon>
        <taxon>Kitasatosporales</taxon>
        <taxon>Streptomycetaceae</taxon>
        <taxon>Streptomyces</taxon>
    </lineage>
</organism>
<gene>
    <name evidence="2" type="ORF">K701_00625</name>
</gene>
<evidence type="ECO:0000313" key="2">
    <source>
        <dbReference type="EMBL" id="KAF0651909.1"/>
    </source>
</evidence>
<dbReference type="EMBL" id="ASYR01000001">
    <property type="protein sequence ID" value="KAF0651909.1"/>
    <property type="molecule type" value="Genomic_DNA"/>
</dbReference>
<comment type="caution">
    <text evidence="2">The sequence shown here is derived from an EMBL/GenBank/DDBJ whole genome shotgun (WGS) entry which is preliminary data.</text>
</comment>